<reference evidence="6 7" key="1">
    <citation type="submission" date="2022-10" db="EMBL/GenBank/DDBJ databases">
        <title>Draft genome sequence of Streptomyces sp. YSPA8.</title>
        <authorList>
            <person name="Moriuchi R."/>
            <person name="Dohra H."/>
            <person name="Yamamura H."/>
            <person name="Kodani S."/>
        </authorList>
    </citation>
    <scope>NUCLEOTIDE SEQUENCE [LARGE SCALE GENOMIC DNA]</scope>
    <source>
        <strain evidence="6 7">YSPA8</strain>
    </source>
</reference>
<comment type="caution">
    <text evidence="6">The sequence shown here is derived from an EMBL/GenBank/DDBJ whole genome shotgun (WGS) entry which is preliminary data.</text>
</comment>
<evidence type="ECO:0000256" key="2">
    <source>
        <dbReference type="ARBA" id="ARBA00022737"/>
    </source>
</evidence>
<keyword evidence="2" id="KW-0677">Repeat</keyword>
<dbReference type="PANTHER" id="PTHR23221:SF7">
    <property type="entry name" value="PHOSPHATIDYLINOSITOL-GLYCAN-SPECIFIC PHOSPHOLIPASE D"/>
    <property type="match status" value="1"/>
</dbReference>
<evidence type="ECO:0000256" key="1">
    <source>
        <dbReference type="ARBA" id="ARBA00022729"/>
    </source>
</evidence>
<evidence type="ECO:0000313" key="6">
    <source>
        <dbReference type="EMBL" id="GLF94907.1"/>
    </source>
</evidence>
<dbReference type="PROSITE" id="PS51470">
    <property type="entry name" value="FG_GAP"/>
    <property type="match status" value="2"/>
</dbReference>
<feature type="signal peptide" evidence="5">
    <location>
        <begin position="1"/>
        <end position="29"/>
    </location>
</feature>
<dbReference type="Pfam" id="PF13517">
    <property type="entry name" value="FG-GAP_3"/>
    <property type="match status" value="1"/>
</dbReference>
<sequence length="498" mass="51602">MTAYRVGRGPVLAAAVTAVLSLAAPPAPATATTATTSDAVPRKAVAKTEDFNGDGYRDVAVAAPGGTVNGKERAGHVAVLYGSKSRPAHERRQLFHQDLPDIPGSADAGDGFGEALVTGDLDRDGYTDLIVSSPGERTGTDEHETGTVMVIWGGKKGLSGSATLKTSPGPYIRAGRHMAIGDFDGDGDQDLAVNEDFGNLLVLSGPFQRDGRASGARLIGGGLFFNRDLAAGDIDRDGRTDIAAIRTYYENPDSRHLAVWKGTPQGPSPTYEVVKKDAKWTLEGGDNLDMGDVNRDGHADVVMGRRDGYDSDRDIPQAKGGMLSYVPGSAKGLVGSKAVRINQDSPGIPGVAVPDDYFGSGVSIADIDGDGYEDVAAGVLAKEVDGVRWAGAVITLRGSAKGLTGSGAKRLTQSSRGVPGVSEAFDVFGENNKLVDMNGDRRADLIVAAVGENQRAGALWAFRGTRSGVTATGSVTFGNGTLGAVAAPRSELGRTFAQ</sequence>
<dbReference type="Gene3D" id="2.40.128.340">
    <property type="match status" value="1"/>
</dbReference>
<organism evidence="6 7">
    <name type="scientific">Streptomyces yaizuensis</name>
    <dbReference type="NCBI Taxonomy" id="2989713"/>
    <lineage>
        <taxon>Bacteria</taxon>
        <taxon>Bacillati</taxon>
        <taxon>Actinomycetota</taxon>
        <taxon>Actinomycetes</taxon>
        <taxon>Kitasatosporales</taxon>
        <taxon>Streptomycetaceae</taxon>
        <taxon>Streptomyces</taxon>
    </lineage>
</organism>
<dbReference type="InterPro" id="IPR013517">
    <property type="entry name" value="FG-GAP"/>
</dbReference>
<evidence type="ECO:0000313" key="7">
    <source>
        <dbReference type="Proteomes" id="UP001291653"/>
    </source>
</evidence>
<feature type="chain" id="PRO_5045439455" evidence="5">
    <location>
        <begin position="30"/>
        <end position="498"/>
    </location>
</feature>
<dbReference type="InterPro" id="IPR013519">
    <property type="entry name" value="Int_alpha_beta-p"/>
</dbReference>
<dbReference type="Proteomes" id="UP001291653">
    <property type="component" value="Unassembled WGS sequence"/>
</dbReference>
<protein>
    <submittedName>
        <fullName evidence="6">VCBS repeat-containing protein</fullName>
    </submittedName>
</protein>
<dbReference type="SUPFAM" id="SSF69318">
    <property type="entry name" value="Integrin alpha N-terminal domain"/>
    <property type="match status" value="1"/>
</dbReference>
<proteinExistence type="predicted"/>
<keyword evidence="4" id="KW-0325">Glycoprotein</keyword>
<keyword evidence="7" id="KW-1185">Reference proteome</keyword>
<evidence type="ECO:0000256" key="3">
    <source>
        <dbReference type="ARBA" id="ARBA00022801"/>
    </source>
</evidence>
<keyword evidence="1 5" id="KW-0732">Signal</keyword>
<evidence type="ECO:0000256" key="5">
    <source>
        <dbReference type="SAM" id="SignalP"/>
    </source>
</evidence>
<dbReference type="Pfam" id="PF01839">
    <property type="entry name" value="FG-GAP"/>
    <property type="match status" value="2"/>
</dbReference>
<keyword evidence="3" id="KW-0378">Hydrolase</keyword>
<dbReference type="EMBL" id="BSBI01000004">
    <property type="protein sequence ID" value="GLF94907.1"/>
    <property type="molecule type" value="Genomic_DNA"/>
</dbReference>
<evidence type="ECO:0000256" key="4">
    <source>
        <dbReference type="ARBA" id="ARBA00023180"/>
    </source>
</evidence>
<dbReference type="RefSeq" id="WP_323446997.1">
    <property type="nucleotide sequence ID" value="NZ_BSBI01000004.1"/>
</dbReference>
<accession>A0ABQ5NX10</accession>
<dbReference type="SMART" id="SM00191">
    <property type="entry name" value="Int_alpha"/>
    <property type="match status" value="5"/>
</dbReference>
<name>A0ABQ5NX10_9ACTN</name>
<gene>
    <name evidence="6" type="ORF">SYYSPA8_11440</name>
</gene>
<dbReference type="PANTHER" id="PTHR23221">
    <property type="entry name" value="GLYCOSYLPHOSPHATIDYLINOSITOL PHOSPHOLIPASE D"/>
    <property type="match status" value="1"/>
</dbReference>
<dbReference type="InterPro" id="IPR028994">
    <property type="entry name" value="Integrin_alpha_N"/>
</dbReference>
<dbReference type="Gene3D" id="2.130.10.130">
    <property type="entry name" value="Integrin alpha, N-terminal"/>
    <property type="match status" value="3"/>
</dbReference>